<dbReference type="AlphaFoldDB" id="A0A512QLX5"/>
<protein>
    <submittedName>
        <fullName evidence="5">Protein flp</fullName>
    </submittedName>
</protein>
<dbReference type="Proteomes" id="UP000321736">
    <property type="component" value="Unassembled WGS sequence"/>
</dbReference>
<dbReference type="InterPro" id="IPR050491">
    <property type="entry name" value="AmpC-like"/>
</dbReference>
<keyword evidence="2 3" id="KW-0472">Membrane</keyword>
<dbReference type="PANTHER" id="PTHR46825:SF11">
    <property type="entry name" value="PENICILLIN-BINDING PROTEIN 4"/>
    <property type="match status" value="1"/>
</dbReference>
<evidence type="ECO:0000313" key="6">
    <source>
        <dbReference type="Proteomes" id="UP000321736"/>
    </source>
</evidence>
<dbReference type="PANTHER" id="PTHR46825">
    <property type="entry name" value="D-ALANYL-D-ALANINE-CARBOXYPEPTIDASE/ENDOPEPTIDASE AMPH"/>
    <property type="match status" value="1"/>
</dbReference>
<feature type="transmembrane region" description="Helical" evidence="3">
    <location>
        <begin position="334"/>
        <end position="357"/>
    </location>
</feature>
<keyword evidence="3" id="KW-0812">Transmembrane</keyword>
<evidence type="ECO:0000256" key="3">
    <source>
        <dbReference type="SAM" id="Phobius"/>
    </source>
</evidence>
<feature type="transmembrane region" description="Helical" evidence="3">
    <location>
        <begin position="413"/>
        <end position="438"/>
    </location>
</feature>
<feature type="transmembrane region" description="Helical" evidence="3">
    <location>
        <begin position="369"/>
        <end position="393"/>
    </location>
</feature>
<accession>A0A512QLX5</accession>
<evidence type="ECO:0000259" key="4">
    <source>
        <dbReference type="Pfam" id="PF00144"/>
    </source>
</evidence>
<name>A0A512QLX5_9STAP</name>
<dbReference type="InterPro" id="IPR001466">
    <property type="entry name" value="Beta-lactam-related"/>
</dbReference>
<dbReference type="SUPFAM" id="SSF56601">
    <property type="entry name" value="beta-lactamase/transpeptidase-like"/>
    <property type="match status" value="1"/>
</dbReference>
<feature type="domain" description="Beta-lactamase-related" evidence="4">
    <location>
        <begin position="2"/>
        <end position="299"/>
    </location>
</feature>
<proteinExistence type="predicted"/>
<sequence length="444" mass="50149">MIQHGKVILNQGYGYQNLSKHQHATKNTQYEIASDTKAFTGLAILQLAKEHKVDLKAPVAKYIPWLHLYYKGRQTDVTIEQLLSQTSGISDSLSSDDEDSLPKSKNNLKDRVKSINHASLKETPGQQFNYANMNYNVLGYVVEQVSHQSYETYIHQHILKPLHMQKTYFKTEKPTAVQKRALSKGYVEEHGNIQADRPAYFKGDTPAAYMISSTTDLIPWVQYQLKPGASSRSIIHQSHQQIAETPFDKNAVGYGSGWFLNPESHQVLHPGTLPNYASFILLNTKDQNAVVILANLNSPGISGLAKALDHQLAYFNEHQILNHYVEQHATLIGIALWLLSLISTGCLIGIGFLIYHFRQHRRTWRYHSFIANSTIILISSLIVISVCIALEQTPAHIIHTLNWDIALIAFSPPFILVILLSFCTSVLLTVYLSLLLLWKKKARQ</sequence>
<dbReference type="Pfam" id="PF00144">
    <property type="entry name" value="Beta-lactamase"/>
    <property type="match status" value="1"/>
</dbReference>
<dbReference type="Gene3D" id="3.40.710.10">
    <property type="entry name" value="DD-peptidase/beta-lactamase superfamily"/>
    <property type="match status" value="1"/>
</dbReference>
<keyword evidence="6" id="KW-1185">Reference proteome</keyword>
<evidence type="ECO:0000256" key="2">
    <source>
        <dbReference type="ARBA" id="ARBA00023136"/>
    </source>
</evidence>
<dbReference type="InterPro" id="IPR012338">
    <property type="entry name" value="Beta-lactam/transpept-like"/>
</dbReference>
<reference evidence="5 6" key="1">
    <citation type="submission" date="2019-07" db="EMBL/GenBank/DDBJ databases">
        <title>Whole genome shotgun sequence of Staphylococcus piscifermentans NBRC 109625.</title>
        <authorList>
            <person name="Hosoyama A."/>
            <person name="Uohara A."/>
            <person name="Ohji S."/>
            <person name="Ichikawa N."/>
        </authorList>
    </citation>
    <scope>NUCLEOTIDE SEQUENCE [LARGE SCALE GENOMIC DNA]</scope>
    <source>
        <strain evidence="5 6">NBRC 109625</strain>
    </source>
</reference>
<gene>
    <name evidence="5" type="primary">flp</name>
    <name evidence="5" type="ORF">SPI02_10250</name>
</gene>
<organism evidence="5 6">
    <name type="scientific">Staphylococcus piscifermentans</name>
    <dbReference type="NCBI Taxonomy" id="70258"/>
    <lineage>
        <taxon>Bacteria</taxon>
        <taxon>Bacillati</taxon>
        <taxon>Bacillota</taxon>
        <taxon>Bacilli</taxon>
        <taxon>Bacillales</taxon>
        <taxon>Staphylococcaceae</taxon>
        <taxon>Staphylococcus</taxon>
    </lineage>
</organism>
<evidence type="ECO:0000256" key="1">
    <source>
        <dbReference type="ARBA" id="ARBA00004370"/>
    </source>
</evidence>
<keyword evidence="3" id="KW-1133">Transmembrane helix</keyword>
<dbReference type="EMBL" id="BKAR01000010">
    <property type="protein sequence ID" value="GEP84440.1"/>
    <property type="molecule type" value="Genomic_DNA"/>
</dbReference>
<dbReference type="GO" id="GO:0016020">
    <property type="term" value="C:membrane"/>
    <property type="evidence" value="ECO:0007669"/>
    <property type="project" value="UniProtKB-SubCell"/>
</dbReference>
<comment type="caution">
    <text evidence="5">The sequence shown here is derived from an EMBL/GenBank/DDBJ whole genome shotgun (WGS) entry which is preliminary data.</text>
</comment>
<comment type="subcellular location">
    <subcellularLocation>
        <location evidence="1">Membrane</location>
    </subcellularLocation>
</comment>
<evidence type="ECO:0000313" key="5">
    <source>
        <dbReference type="EMBL" id="GEP84440.1"/>
    </source>
</evidence>